<dbReference type="EMBL" id="JAMDLW010000002">
    <property type="protein sequence ID" value="MCY9518579.1"/>
    <property type="molecule type" value="Genomic_DNA"/>
</dbReference>
<gene>
    <name evidence="3" type="ORF">M5X09_02675</name>
</gene>
<dbReference type="RefSeq" id="WP_087433539.1">
    <property type="nucleotide sequence ID" value="NZ_JAMDLV010000020.1"/>
</dbReference>
<sequence length="232" mass="26146">MKKIVSLCIFLMLSIAFMPPAQGADLLHRLTHQDQDTLVIGRISSVEDASMQVHVMYIVAGIRTNHIITVNQACCKEQWKRLAIHDSVLLSLDEANEPQNLYDTKWGLFPLRIKNDQVKIYGSEANSDYKALEYYINSGGAPLAFYFESGVITGKYDNGATVRIAPEMDEAALRHSRDGVQQLIRPELKDDHIMPLESKGDPDTLYKVTWILAVLLAAVIALTYLIKRNRML</sequence>
<feature type="transmembrane region" description="Helical" evidence="1">
    <location>
        <begin position="208"/>
        <end position="226"/>
    </location>
</feature>
<evidence type="ECO:0000313" key="4">
    <source>
        <dbReference type="Proteomes" id="UP001207626"/>
    </source>
</evidence>
<evidence type="ECO:0000256" key="1">
    <source>
        <dbReference type="SAM" id="Phobius"/>
    </source>
</evidence>
<protein>
    <submittedName>
        <fullName evidence="3">Uncharacterized protein</fullName>
    </submittedName>
</protein>
<dbReference type="Proteomes" id="UP001207626">
    <property type="component" value="Unassembled WGS sequence"/>
</dbReference>
<keyword evidence="1" id="KW-1133">Transmembrane helix</keyword>
<name>A0ABT4DMM1_9BACL</name>
<accession>A0ABT4DMM1</accession>
<evidence type="ECO:0000256" key="2">
    <source>
        <dbReference type="SAM" id="SignalP"/>
    </source>
</evidence>
<keyword evidence="2" id="KW-0732">Signal</keyword>
<evidence type="ECO:0000313" key="3">
    <source>
        <dbReference type="EMBL" id="MCY9518579.1"/>
    </source>
</evidence>
<keyword evidence="1" id="KW-0812">Transmembrane</keyword>
<keyword evidence="1" id="KW-0472">Membrane</keyword>
<proteinExistence type="predicted"/>
<reference evidence="3 4" key="1">
    <citation type="submission" date="2022-05" db="EMBL/GenBank/DDBJ databases">
        <title>Genome Sequencing of Bee-Associated Microbes.</title>
        <authorList>
            <person name="Dunlap C."/>
        </authorList>
    </citation>
    <scope>NUCLEOTIDE SEQUENCE [LARGE SCALE GENOMIC DNA]</scope>
    <source>
        <strain evidence="3 4">NRRL NRS-1438</strain>
    </source>
</reference>
<comment type="caution">
    <text evidence="3">The sequence shown here is derived from an EMBL/GenBank/DDBJ whole genome shotgun (WGS) entry which is preliminary data.</text>
</comment>
<feature type="signal peptide" evidence="2">
    <location>
        <begin position="1"/>
        <end position="23"/>
    </location>
</feature>
<organism evidence="3 4">
    <name type="scientific">Paenibacillus apiarius</name>
    <dbReference type="NCBI Taxonomy" id="46240"/>
    <lineage>
        <taxon>Bacteria</taxon>
        <taxon>Bacillati</taxon>
        <taxon>Bacillota</taxon>
        <taxon>Bacilli</taxon>
        <taxon>Bacillales</taxon>
        <taxon>Paenibacillaceae</taxon>
        <taxon>Paenibacillus</taxon>
    </lineage>
</organism>
<keyword evidence="4" id="KW-1185">Reference proteome</keyword>
<feature type="chain" id="PRO_5045092755" evidence="2">
    <location>
        <begin position="24"/>
        <end position="232"/>
    </location>
</feature>